<dbReference type="PANTHER" id="PTHR48043">
    <property type="entry name" value="EG:EG0003.4 PROTEIN-RELATED"/>
    <property type="match status" value="1"/>
</dbReference>
<keyword evidence="2" id="KW-0328">Glycosyltransferase</keyword>
<evidence type="ECO:0000256" key="2">
    <source>
        <dbReference type="ARBA" id="ARBA00022676"/>
    </source>
</evidence>
<dbReference type="Proteomes" id="UP000249754">
    <property type="component" value="Unassembled WGS sequence"/>
</dbReference>
<accession>A0A327SCL4</accession>
<gene>
    <name evidence="4" type="ORF">LY11_03799</name>
</gene>
<dbReference type="NCBIfam" id="TIGR01426">
    <property type="entry name" value="MGT"/>
    <property type="match status" value="1"/>
</dbReference>
<dbReference type="InterPro" id="IPR050271">
    <property type="entry name" value="UDP-glycosyltransferase"/>
</dbReference>
<comment type="caution">
    <text evidence="4">The sequence shown here is derived from an EMBL/GenBank/DDBJ whole genome shotgun (WGS) entry which is preliminary data.</text>
</comment>
<dbReference type="GO" id="GO:0016758">
    <property type="term" value="F:hexosyltransferase activity"/>
    <property type="evidence" value="ECO:0007669"/>
    <property type="project" value="InterPro"/>
</dbReference>
<evidence type="ECO:0000313" key="5">
    <source>
        <dbReference type="Proteomes" id="UP000249754"/>
    </source>
</evidence>
<dbReference type="CDD" id="cd03784">
    <property type="entry name" value="GT1_Gtf-like"/>
    <property type="match status" value="1"/>
</dbReference>
<sequence>MDYLLNEYRYFNRLQKSNFVLNIKQKKQAMSKVLFLSIPSHGHMNPILGLAAELVRQGEEVTFFSAEEFRTAIEEIGAEFKCYQEDLNVFQKKSSGGLVSAFLQPKKFIFDLLEQIGGYKFDYIVYSAAYPYANAIAQILKIPAVSSFAVFATLKELLPKHNLAEAPLKKDKGPMGITPEVMKEFKGVRQSLIDKYQVEIAEDMFKLLFNKGDLNIIYTSKYFIPNLENYDDSYIFIGPPIYNKKYAVDFPFEKLEGKKVIYISMGTMFSNYSTELNHLFLKTFADFDGVVVMAAYQVDLSGYEIPENFIIREYVPQLEILKYTSVAITHSGMNSIGDLLYNKIPFVAIPLGADQFYLANRAQELGATIVLDIHNLSTGLLKDAVQQVQTNPDYLKNINKISDSFIQAGGYEKAADEIFKLKKEKGI</sequence>
<dbReference type="FunFam" id="3.40.50.2000:FF:000072">
    <property type="entry name" value="Glycosyl transferase"/>
    <property type="match status" value="1"/>
</dbReference>
<dbReference type="Gene3D" id="3.40.50.2000">
    <property type="entry name" value="Glycogen Phosphorylase B"/>
    <property type="match status" value="2"/>
</dbReference>
<dbReference type="GO" id="GO:0008194">
    <property type="term" value="F:UDP-glycosyltransferase activity"/>
    <property type="evidence" value="ECO:0007669"/>
    <property type="project" value="InterPro"/>
</dbReference>
<evidence type="ECO:0000256" key="1">
    <source>
        <dbReference type="ARBA" id="ARBA00009995"/>
    </source>
</evidence>
<evidence type="ECO:0000256" key="3">
    <source>
        <dbReference type="ARBA" id="ARBA00022679"/>
    </source>
</evidence>
<keyword evidence="3 4" id="KW-0808">Transferase</keyword>
<reference evidence="4 5" key="1">
    <citation type="submission" date="2018-06" db="EMBL/GenBank/DDBJ databases">
        <title>Genomic Encyclopedia of Archaeal and Bacterial Type Strains, Phase II (KMG-II): from individual species to whole genera.</title>
        <authorList>
            <person name="Goeker M."/>
        </authorList>
    </citation>
    <scope>NUCLEOTIDE SEQUENCE [LARGE SCALE GENOMIC DNA]</scope>
    <source>
        <strain evidence="4 5">DSM 14825</strain>
    </source>
</reference>
<comment type="similarity">
    <text evidence="1">Belongs to the UDP-glycosyltransferase family.</text>
</comment>
<name>A0A327SCL4_9SPHI</name>
<protein>
    <submittedName>
        <fullName evidence="4">MGT family glycosyltransferase</fullName>
    </submittedName>
</protein>
<dbReference type="AlphaFoldDB" id="A0A327SCL4"/>
<dbReference type="SUPFAM" id="SSF53756">
    <property type="entry name" value="UDP-Glycosyltransferase/glycogen phosphorylase"/>
    <property type="match status" value="1"/>
</dbReference>
<dbReference type="PANTHER" id="PTHR48043:SF145">
    <property type="entry name" value="FI06409P-RELATED"/>
    <property type="match status" value="1"/>
</dbReference>
<dbReference type="InterPro" id="IPR002213">
    <property type="entry name" value="UDP_glucos_trans"/>
</dbReference>
<evidence type="ECO:0000313" key="4">
    <source>
        <dbReference type="EMBL" id="RAJ26355.1"/>
    </source>
</evidence>
<organism evidence="4 5">
    <name type="scientific">Pedobacter cryoconitis</name>
    <dbReference type="NCBI Taxonomy" id="188932"/>
    <lineage>
        <taxon>Bacteria</taxon>
        <taxon>Pseudomonadati</taxon>
        <taxon>Bacteroidota</taxon>
        <taxon>Sphingobacteriia</taxon>
        <taxon>Sphingobacteriales</taxon>
        <taxon>Sphingobacteriaceae</taxon>
        <taxon>Pedobacter</taxon>
    </lineage>
</organism>
<dbReference type="EMBL" id="QLLR01000023">
    <property type="protein sequence ID" value="RAJ26355.1"/>
    <property type="molecule type" value="Genomic_DNA"/>
</dbReference>
<proteinExistence type="inferred from homology"/>
<dbReference type="InterPro" id="IPR006326">
    <property type="entry name" value="UDPGT_MGT-like"/>
</dbReference>
<dbReference type="Pfam" id="PF00201">
    <property type="entry name" value="UDPGT"/>
    <property type="match status" value="1"/>
</dbReference>